<dbReference type="eggNOG" id="KOG2273">
    <property type="taxonomic scope" value="Eukaryota"/>
</dbReference>
<keyword evidence="5" id="KW-0653">Protein transport</keyword>
<dbReference type="GO" id="GO:0010008">
    <property type="term" value="C:endosome membrane"/>
    <property type="evidence" value="ECO:0007669"/>
    <property type="project" value="UniProtKB-SubCell"/>
</dbReference>
<evidence type="ECO:0000259" key="12">
    <source>
        <dbReference type="PROSITE" id="PS51021"/>
    </source>
</evidence>
<keyword evidence="14" id="KW-1185">Reference proteome</keyword>
<dbReference type="PROSITE" id="PS50195">
    <property type="entry name" value="PX"/>
    <property type="match status" value="1"/>
</dbReference>
<feature type="region of interest" description="Disordered" evidence="10">
    <location>
        <begin position="1"/>
        <end position="69"/>
    </location>
</feature>
<dbReference type="GO" id="GO:0005829">
    <property type="term" value="C:cytosol"/>
    <property type="evidence" value="ECO:0007669"/>
    <property type="project" value="GOC"/>
</dbReference>
<dbReference type="STRING" id="645134.A0A0L0H7K8"/>
<name>A0A0L0H7K8_SPIPD</name>
<dbReference type="PANTHER" id="PTHR46979:SF2">
    <property type="entry name" value="SORTING NEXIN-41"/>
    <property type="match status" value="1"/>
</dbReference>
<dbReference type="InterPro" id="IPR004148">
    <property type="entry name" value="BAR_dom"/>
</dbReference>
<dbReference type="InterPro" id="IPR036871">
    <property type="entry name" value="PX_dom_sf"/>
</dbReference>
<dbReference type="InterPro" id="IPR044106">
    <property type="entry name" value="PX_Snx41/Atg20"/>
</dbReference>
<evidence type="ECO:0000256" key="9">
    <source>
        <dbReference type="SAM" id="Coils"/>
    </source>
</evidence>
<dbReference type="GO" id="GO:0042147">
    <property type="term" value="P:retrograde transport, endosome to Golgi"/>
    <property type="evidence" value="ECO:0007669"/>
    <property type="project" value="InterPro"/>
</dbReference>
<dbReference type="GO" id="GO:0035091">
    <property type="term" value="F:phosphatidylinositol binding"/>
    <property type="evidence" value="ECO:0007669"/>
    <property type="project" value="InterPro"/>
</dbReference>
<evidence type="ECO:0000259" key="11">
    <source>
        <dbReference type="PROSITE" id="PS50195"/>
    </source>
</evidence>
<evidence type="ECO:0000256" key="3">
    <source>
        <dbReference type="ARBA" id="ARBA00022448"/>
    </source>
</evidence>
<dbReference type="PANTHER" id="PTHR46979">
    <property type="entry name" value="SORTING NEXIN-41"/>
    <property type="match status" value="1"/>
</dbReference>
<dbReference type="VEuPathDB" id="FungiDB:SPPG_07001"/>
<dbReference type="InParanoid" id="A0A0L0H7K8"/>
<evidence type="ECO:0000256" key="6">
    <source>
        <dbReference type="ARBA" id="ARBA00023006"/>
    </source>
</evidence>
<dbReference type="Gene3D" id="3.30.1520.10">
    <property type="entry name" value="Phox-like domain"/>
    <property type="match status" value="1"/>
</dbReference>
<dbReference type="InterPro" id="IPR027267">
    <property type="entry name" value="AH/BAR_dom_sf"/>
</dbReference>
<dbReference type="EMBL" id="KQ257463">
    <property type="protein sequence ID" value="KNC97525.1"/>
    <property type="molecule type" value="Genomic_DNA"/>
</dbReference>
<evidence type="ECO:0000256" key="5">
    <source>
        <dbReference type="ARBA" id="ARBA00022927"/>
    </source>
</evidence>
<dbReference type="GO" id="GO:0006914">
    <property type="term" value="P:autophagy"/>
    <property type="evidence" value="ECO:0007669"/>
    <property type="project" value="UniProtKB-KW"/>
</dbReference>
<comment type="subcellular location">
    <subcellularLocation>
        <location evidence="1">Endosome membrane</location>
        <topology evidence="1">Peripheral membrane protein</topology>
    </subcellularLocation>
</comment>
<evidence type="ECO:0000313" key="14">
    <source>
        <dbReference type="Proteomes" id="UP000053201"/>
    </source>
</evidence>
<keyword evidence="3" id="KW-0813">Transport</keyword>
<keyword evidence="9" id="KW-0175">Coiled coil</keyword>
<feature type="domain" description="BAR" evidence="12">
    <location>
        <begin position="258"/>
        <end position="535"/>
    </location>
</feature>
<dbReference type="OMA" id="ICNTDIT"/>
<dbReference type="SUPFAM" id="SSF64268">
    <property type="entry name" value="PX domain"/>
    <property type="match status" value="1"/>
</dbReference>
<evidence type="ECO:0000256" key="1">
    <source>
        <dbReference type="ARBA" id="ARBA00004481"/>
    </source>
</evidence>
<evidence type="ECO:0000256" key="10">
    <source>
        <dbReference type="SAM" id="MobiDB-lite"/>
    </source>
</evidence>
<dbReference type="GeneID" id="27690252"/>
<sequence length="535" mass="59056">MLIGPSLLRSATRQSAPSTADKGHGNTESTAFPQDILTGPSANSTRNSMNFSNSANSEDESSGGSQHDVPVTTASLAASTVFGRADENRKKAGPCCDLDRAIHALSPTAFLPPFSVEMSRLPKPVITIVEAQKSNDMSGGPYIAYIIHTDIPDQSVHYECKHRYSEFEAFRKLLVKLHPTAVVPPIPEKHSVADYAVKPGKAKEDPHIIEKRKKMLQSFLNRIAAHPVLREEHVFHRFLEGGATWADILSSSGLGYYLKKRDTAVSVSEKGSLKRPDSHFQAAEDYTAKFASQIVQTRKVHKSMLKHSSDMAATYAELGAAYNGWSLSESSLAHAIEQVGQAVDSTVSATSQLVAALETGFAVPLQEYTQFSKAVEKLLKWRHKKHVEYETLSDSLISKQSSLQKLEASESEAQRLSAVLNAEGVSGHTRQLSTGGGIMATLNSLIDNDPAMTRRNNISRTKDRISTIEEQREVCRAELQVANEEIQKDLDRFQMDKVKDLRNMLLSYALAQRDFHRKATKAWEEAKAEVEKIKP</sequence>
<feature type="compositionally biased region" description="Polar residues" evidence="10">
    <location>
        <begin position="9"/>
        <end position="18"/>
    </location>
</feature>
<evidence type="ECO:0000256" key="4">
    <source>
        <dbReference type="ARBA" id="ARBA00022753"/>
    </source>
</evidence>
<evidence type="ECO:0000256" key="8">
    <source>
        <dbReference type="ARBA" id="ARBA00023136"/>
    </source>
</evidence>
<proteinExistence type="inferred from homology"/>
<keyword evidence="6" id="KW-0072">Autophagy</keyword>
<dbReference type="GO" id="GO:0015031">
    <property type="term" value="P:protein transport"/>
    <property type="evidence" value="ECO:0007669"/>
    <property type="project" value="UniProtKB-KW"/>
</dbReference>
<organism evidence="13 14">
    <name type="scientific">Spizellomyces punctatus (strain DAOM BR117)</name>
    <dbReference type="NCBI Taxonomy" id="645134"/>
    <lineage>
        <taxon>Eukaryota</taxon>
        <taxon>Fungi</taxon>
        <taxon>Fungi incertae sedis</taxon>
        <taxon>Chytridiomycota</taxon>
        <taxon>Chytridiomycota incertae sedis</taxon>
        <taxon>Chytridiomycetes</taxon>
        <taxon>Spizellomycetales</taxon>
        <taxon>Spizellomycetaceae</taxon>
        <taxon>Spizellomyces</taxon>
    </lineage>
</organism>
<protein>
    <recommendedName>
        <fullName evidence="15">PX domain-containing protein</fullName>
    </recommendedName>
</protein>
<dbReference type="Proteomes" id="UP000053201">
    <property type="component" value="Unassembled WGS sequence"/>
</dbReference>
<reference evidence="13 14" key="1">
    <citation type="submission" date="2009-08" db="EMBL/GenBank/DDBJ databases">
        <title>The Genome Sequence of Spizellomyces punctatus strain DAOM BR117.</title>
        <authorList>
            <consortium name="The Broad Institute Genome Sequencing Platform"/>
            <person name="Russ C."/>
            <person name="Cuomo C."/>
            <person name="Shea T."/>
            <person name="Young S.K."/>
            <person name="Zeng Q."/>
            <person name="Koehrsen M."/>
            <person name="Haas B."/>
            <person name="Borodovsky M."/>
            <person name="Guigo R."/>
            <person name="Alvarado L."/>
            <person name="Berlin A."/>
            <person name="Bochicchio J."/>
            <person name="Borenstein D."/>
            <person name="Chapman S."/>
            <person name="Chen Z."/>
            <person name="Engels R."/>
            <person name="Freedman E."/>
            <person name="Gellesch M."/>
            <person name="Goldberg J."/>
            <person name="Griggs A."/>
            <person name="Gujja S."/>
            <person name="Heiman D."/>
            <person name="Hepburn T."/>
            <person name="Howarth C."/>
            <person name="Jen D."/>
            <person name="Larson L."/>
            <person name="Lewis B."/>
            <person name="Mehta T."/>
            <person name="Park D."/>
            <person name="Pearson M."/>
            <person name="Roberts A."/>
            <person name="Saif S."/>
            <person name="Shenoy N."/>
            <person name="Sisk P."/>
            <person name="Stolte C."/>
            <person name="Sykes S."/>
            <person name="Thomson T."/>
            <person name="Walk T."/>
            <person name="White J."/>
            <person name="Yandava C."/>
            <person name="Burger G."/>
            <person name="Gray M.W."/>
            <person name="Holland P.W.H."/>
            <person name="King N."/>
            <person name="Lang F.B.F."/>
            <person name="Roger A.J."/>
            <person name="Ruiz-Trillo I."/>
            <person name="Lander E."/>
            <person name="Nusbaum C."/>
        </authorList>
    </citation>
    <scope>NUCLEOTIDE SEQUENCE [LARGE SCALE GENOMIC DNA]</scope>
    <source>
        <strain evidence="13 14">DAOM BR117</strain>
    </source>
</reference>
<feature type="compositionally biased region" description="Polar residues" evidence="10">
    <location>
        <begin position="40"/>
        <end position="56"/>
    </location>
</feature>
<dbReference type="Pfam" id="PF00787">
    <property type="entry name" value="PX"/>
    <property type="match status" value="1"/>
</dbReference>
<dbReference type="FunCoup" id="A0A0L0H7K8">
    <property type="interactions" value="43"/>
</dbReference>
<keyword evidence="7" id="KW-0446">Lipid-binding</keyword>
<evidence type="ECO:0000256" key="7">
    <source>
        <dbReference type="ARBA" id="ARBA00023121"/>
    </source>
</evidence>
<dbReference type="Gene3D" id="1.20.1270.60">
    <property type="entry name" value="Arfaptin homology (AH) domain/BAR domain"/>
    <property type="match status" value="1"/>
</dbReference>
<keyword evidence="4" id="KW-0967">Endosome</keyword>
<evidence type="ECO:0008006" key="15">
    <source>
        <dbReference type="Google" id="ProtNLM"/>
    </source>
</evidence>
<dbReference type="InterPro" id="IPR051079">
    <property type="entry name" value="Sorting_Nexin_Autophagy"/>
</dbReference>
<dbReference type="AlphaFoldDB" id="A0A0L0H7K8"/>
<dbReference type="SMART" id="SM00312">
    <property type="entry name" value="PX"/>
    <property type="match status" value="1"/>
</dbReference>
<gene>
    <name evidence="13" type="ORF">SPPG_07001</name>
</gene>
<dbReference type="RefSeq" id="XP_016605565.1">
    <property type="nucleotide sequence ID" value="XM_016755178.1"/>
</dbReference>
<accession>A0A0L0H7K8</accession>
<comment type="similarity">
    <text evidence="2">Belongs to the sorting nexin family.</text>
</comment>
<dbReference type="CDD" id="cd06867">
    <property type="entry name" value="PX_SNX41_42"/>
    <property type="match status" value="1"/>
</dbReference>
<dbReference type="SUPFAM" id="SSF103657">
    <property type="entry name" value="BAR/IMD domain-like"/>
    <property type="match status" value="1"/>
</dbReference>
<dbReference type="OrthoDB" id="289314at2759"/>
<evidence type="ECO:0000313" key="13">
    <source>
        <dbReference type="EMBL" id="KNC97525.1"/>
    </source>
</evidence>
<dbReference type="InterPro" id="IPR001683">
    <property type="entry name" value="PX_dom"/>
</dbReference>
<evidence type="ECO:0000256" key="2">
    <source>
        <dbReference type="ARBA" id="ARBA00010883"/>
    </source>
</evidence>
<feature type="domain" description="PX" evidence="11">
    <location>
        <begin position="123"/>
        <end position="245"/>
    </location>
</feature>
<feature type="coiled-coil region" evidence="9">
    <location>
        <begin position="465"/>
        <end position="496"/>
    </location>
</feature>
<dbReference type="PROSITE" id="PS51021">
    <property type="entry name" value="BAR"/>
    <property type="match status" value="1"/>
</dbReference>
<keyword evidence="8" id="KW-0472">Membrane</keyword>